<sequence>MVMRKGICLAVLLCLSSVSAFATVKSQVSQTVINQGESIRLTIDLAGKDADSVDLSPLEGKFDILQRGQQSGITIINGDYQRTSELILVLLPKQSGDVTVPALTVDGDTTAPHAIRVSKVDLPAASEGGIELDARLSTQTPRVQQPIIYTASLLLGQQVYNGSIEQPKVTQGKALIEALGDQTKFQKYVDGQVVTVVEQSWLITPEQSGVLSIEGASLIGQIPAQGTTNRTFNSRYIDPSNLRRFQLSADSYELDVAGIPADFTGATWLPSSSVVLEESWSSDEFRVGEPVTRTITLTANGLTSNQLSSLVLPDATGLKQYAGTPQLEQTFTDGKLSSTMSVEVTLIPSQEGTLELPALQIPWWNVNSDTEEVASLAARKMTVAKGNSITQSVVQQNNSTQTTPLPETEGTQPTEPKSTDSSALLVEPSPNPPSSWVDYWWLAVIAGVLGSLVTVLCIRLFPRQQLPANESLSRSTTSSNAHTGNADASKRAIKDACLANDVGATRHALIAWGQQVWPDCRNLNQLMRRVSPELKIAIAELQRQAYSQSTSTASASQANHQWQGSELWDVIKSYQPDADTQSRSTLVPLSPLHST</sequence>
<feature type="domain" description="DUF7939" evidence="4">
    <location>
        <begin position="488"/>
        <end position="576"/>
    </location>
</feature>
<gene>
    <name evidence="5" type="ORF">Q4490_14630</name>
</gene>
<evidence type="ECO:0000256" key="3">
    <source>
        <dbReference type="SAM" id="SignalP"/>
    </source>
</evidence>
<accession>A0AAW7XL76</accession>
<dbReference type="InterPro" id="IPR025738">
    <property type="entry name" value="BatD"/>
</dbReference>
<dbReference type="PANTHER" id="PTHR40940:SF1">
    <property type="entry name" value="PROTEIN BATD"/>
    <property type="match status" value="1"/>
</dbReference>
<evidence type="ECO:0000313" key="6">
    <source>
        <dbReference type="Proteomes" id="UP001169862"/>
    </source>
</evidence>
<evidence type="ECO:0000256" key="1">
    <source>
        <dbReference type="SAM" id="MobiDB-lite"/>
    </source>
</evidence>
<evidence type="ECO:0000256" key="2">
    <source>
        <dbReference type="SAM" id="Phobius"/>
    </source>
</evidence>
<keyword evidence="3" id="KW-0732">Signal</keyword>
<dbReference type="InterPro" id="IPR057699">
    <property type="entry name" value="DUF7939"/>
</dbReference>
<name>A0AAW7XL76_9GAMM</name>
<feature type="compositionally biased region" description="Polar residues" evidence="1">
    <location>
        <begin position="389"/>
        <end position="422"/>
    </location>
</feature>
<feature type="region of interest" description="Disordered" evidence="1">
    <location>
        <begin position="469"/>
        <end position="488"/>
    </location>
</feature>
<evidence type="ECO:0000259" key="4">
    <source>
        <dbReference type="Pfam" id="PF25607"/>
    </source>
</evidence>
<organism evidence="5 6">
    <name type="scientific">Neptunomonas phycophila</name>
    <dbReference type="NCBI Taxonomy" id="1572645"/>
    <lineage>
        <taxon>Bacteria</taxon>
        <taxon>Pseudomonadati</taxon>
        <taxon>Pseudomonadota</taxon>
        <taxon>Gammaproteobacteria</taxon>
        <taxon>Oceanospirillales</taxon>
        <taxon>Oceanospirillaceae</taxon>
        <taxon>Neptunomonas</taxon>
    </lineage>
</organism>
<dbReference type="Pfam" id="PF13584">
    <property type="entry name" value="BatD"/>
    <property type="match status" value="2"/>
</dbReference>
<feature type="transmembrane region" description="Helical" evidence="2">
    <location>
        <begin position="439"/>
        <end position="461"/>
    </location>
</feature>
<feature type="region of interest" description="Disordered" evidence="1">
    <location>
        <begin position="389"/>
        <end position="429"/>
    </location>
</feature>
<dbReference type="RefSeq" id="WP_303551619.1">
    <property type="nucleotide sequence ID" value="NZ_JAUOPG010000010.1"/>
</dbReference>
<feature type="chain" id="PRO_5043835390" evidence="3">
    <location>
        <begin position="23"/>
        <end position="595"/>
    </location>
</feature>
<dbReference type="Pfam" id="PF25607">
    <property type="entry name" value="DUF7939"/>
    <property type="match status" value="1"/>
</dbReference>
<evidence type="ECO:0000313" key="5">
    <source>
        <dbReference type="EMBL" id="MDO6454805.1"/>
    </source>
</evidence>
<feature type="compositionally biased region" description="Polar residues" evidence="1">
    <location>
        <begin position="469"/>
        <end position="483"/>
    </location>
</feature>
<comment type="caution">
    <text evidence="5">The sequence shown here is derived from an EMBL/GenBank/DDBJ whole genome shotgun (WGS) entry which is preliminary data.</text>
</comment>
<dbReference type="Proteomes" id="UP001169862">
    <property type="component" value="Unassembled WGS sequence"/>
</dbReference>
<reference evidence="5" key="1">
    <citation type="submission" date="2023-07" db="EMBL/GenBank/DDBJ databases">
        <title>Genome content predicts the carbon catabolic preferences of heterotrophic bacteria.</title>
        <authorList>
            <person name="Gralka M."/>
        </authorList>
    </citation>
    <scope>NUCLEOTIDE SEQUENCE</scope>
    <source>
        <strain evidence="5">I2M16</strain>
    </source>
</reference>
<dbReference type="AlphaFoldDB" id="A0AAW7XL76"/>
<proteinExistence type="predicted"/>
<keyword evidence="2" id="KW-0812">Transmembrane</keyword>
<protein>
    <submittedName>
        <fullName evidence="5">BatD family protein</fullName>
    </submittedName>
</protein>
<dbReference type="PANTHER" id="PTHR40940">
    <property type="entry name" value="PROTEIN BATD-RELATED"/>
    <property type="match status" value="1"/>
</dbReference>
<dbReference type="EMBL" id="JAUOPG010000010">
    <property type="protein sequence ID" value="MDO6454805.1"/>
    <property type="molecule type" value="Genomic_DNA"/>
</dbReference>
<keyword evidence="2" id="KW-1133">Transmembrane helix</keyword>
<keyword evidence="2" id="KW-0472">Membrane</keyword>
<feature type="signal peptide" evidence="3">
    <location>
        <begin position="1"/>
        <end position="22"/>
    </location>
</feature>